<dbReference type="GO" id="GO:0006309">
    <property type="term" value="P:apoptotic DNA fragmentation"/>
    <property type="evidence" value="ECO:0007669"/>
    <property type="project" value="TreeGrafter"/>
</dbReference>
<reference evidence="4" key="1">
    <citation type="submission" date="2022-11" db="UniProtKB">
        <authorList>
            <consortium name="WormBaseParasite"/>
        </authorList>
    </citation>
    <scope>IDENTIFICATION</scope>
</reference>
<dbReference type="AlphaFoldDB" id="A0A914R9Q9"/>
<dbReference type="GO" id="GO:0004531">
    <property type="term" value="F:deoxyribonuclease II activity"/>
    <property type="evidence" value="ECO:0007669"/>
    <property type="project" value="InterPro"/>
</dbReference>
<keyword evidence="2" id="KW-0378">Hydrolase</keyword>
<dbReference type="PANTHER" id="PTHR10858:SF23">
    <property type="entry name" value="DEOXYRIBONUCLEASE II"/>
    <property type="match status" value="1"/>
</dbReference>
<dbReference type="Pfam" id="PF03265">
    <property type="entry name" value="DNase_II"/>
    <property type="match status" value="1"/>
</dbReference>
<organism evidence="3 4">
    <name type="scientific">Panagrolaimus davidi</name>
    <dbReference type="NCBI Taxonomy" id="227884"/>
    <lineage>
        <taxon>Eukaryota</taxon>
        <taxon>Metazoa</taxon>
        <taxon>Ecdysozoa</taxon>
        <taxon>Nematoda</taxon>
        <taxon>Chromadorea</taxon>
        <taxon>Rhabditida</taxon>
        <taxon>Tylenchina</taxon>
        <taxon>Panagrolaimomorpha</taxon>
        <taxon>Panagrolaimoidea</taxon>
        <taxon>Panagrolaimidae</taxon>
        <taxon>Panagrolaimus</taxon>
    </lineage>
</organism>
<evidence type="ECO:0000256" key="1">
    <source>
        <dbReference type="ARBA" id="ARBA00007527"/>
    </source>
</evidence>
<name>A0A914R9Q9_9BILA</name>
<proteinExistence type="inferred from homology"/>
<keyword evidence="3" id="KW-1185">Reference proteome</keyword>
<evidence type="ECO:0000313" key="4">
    <source>
        <dbReference type="WBParaSite" id="PDA_v2.g8377.t1"/>
    </source>
</evidence>
<comment type="similarity">
    <text evidence="1">Belongs to the DNase II family.</text>
</comment>
<accession>A0A914R9Q9</accession>
<evidence type="ECO:0000313" key="3">
    <source>
        <dbReference type="Proteomes" id="UP000887578"/>
    </source>
</evidence>
<dbReference type="Proteomes" id="UP000887578">
    <property type="component" value="Unplaced"/>
</dbReference>
<dbReference type="WBParaSite" id="PDA_v2.g8377.t1">
    <property type="protein sequence ID" value="PDA_v2.g8377.t1"/>
    <property type="gene ID" value="PDA_v2.g8377"/>
</dbReference>
<dbReference type="PANTHER" id="PTHR10858">
    <property type="entry name" value="DEOXYRIBONUCLEASE II"/>
    <property type="match status" value="1"/>
</dbReference>
<evidence type="ECO:0000256" key="2">
    <source>
        <dbReference type="ARBA" id="ARBA00022801"/>
    </source>
</evidence>
<sequence>MDIQINRALLSNHLWRTHPMIRYINVPDEDKKKWNSKTGFGKNSDFFCFSDLHHIVTVSYDDETEAAYNSLIKETKKPAAYEDDDDDEIEAAYSYDYETEAAYNSLDGKKGQLIPGKTKQWKNPKRIISGPLSSALNFPQRQSNDKQEIAKFKTSQKLLNDRVKTCAIECQKAEKSKNTTPEEMAIFKAAGNEFYIYISKMESEDKDEMEYHTDIAAENTAYNFTLRQLADARDDPNALIICYNEQPPDNQELPSKKGNGHTAHAKAMIIFKNGCGVLISHSFPRYPMNNSKQIATK</sequence>
<dbReference type="InterPro" id="IPR004947">
    <property type="entry name" value="DNase_II"/>
</dbReference>
<protein>
    <submittedName>
        <fullName evidence="4">Uncharacterized protein</fullName>
    </submittedName>
</protein>